<keyword evidence="2" id="KW-1185">Reference proteome</keyword>
<comment type="caution">
    <text evidence="1">The sequence shown here is derived from an EMBL/GenBank/DDBJ whole genome shotgun (WGS) entry which is preliminary data.</text>
</comment>
<dbReference type="EMBL" id="BKCP01010514">
    <property type="protein sequence ID" value="GER52930.1"/>
    <property type="molecule type" value="Genomic_DNA"/>
</dbReference>
<accession>A0A5A7R6M9</accession>
<reference evidence="2" key="1">
    <citation type="journal article" date="2019" name="Curr. Biol.">
        <title>Genome Sequence of Striga asiatica Provides Insight into the Evolution of Plant Parasitism.</title>
        <authorList>
            <person name="Yoshida S."/>
            <person name="Kim S."/>
            <person name="Wafula E.K."/>
            <person name="Tanskanen J."/>
            <person name="Kim Y.M."/>
            <person name="Honaas L."/>
            <person name="Yang Z."/>
            <person name="Spallek T."/>
            <person name="Conn C.E."/>
            <person name="Ichihashi Y."/>
            <person name="Cheong K."/>
            <person name="Cui S."/>
            <person name="Der J.P."/>
            <person name="Gundlach H."/>
            <person name="Jiao Y."/>
            <person name="Hori C."/>
            <person name="Ishida J.K."/>
            <person name="Kasahara H."/>
            <person name="Kiba T."/>
            <person name="Kim M.S."/>
            <person name="Koo N."/>
            <person name="Laohavisit A."/>
            <person name="Lee Y.H."/>
            <person name="Lumba S."/>
            <person name="McCourt P."/>
            <person name="Mortimer J.C."/>
            <person name="Mutuku J.M."/>
            <person name="Nomura T."/>
            <person name="Sasaki-Sekimoto Y."/>
            <person name="Seto Y."/>
            <person name="Wang Y."/>
            <person name="Wakatake T."/>
            <person name="Sakakibara H."/>
            <person name="Demura T."/>
            <person name="Yamaguchi S."/>
            <person name="Yoneyama K."/>
            <person name="Manabe R.I."/>
            <person name="Nelson D.C."/>
            <person name="Schulman A.H."/>
            <person name="Timko M.P."/>
            <person name="dePamphilis C.W."/>
            <person name="Choi D."/>
            <person name="Shirasu K."/>
        </authorList>
    </citation>
    <scope>NUCLEOTIDE SEQUENCE [LARGE SCALE GENOMIC DNA]</scope>
    <source>
        <strain evidence="2">cv. UVA1</strain>
    </source>
</reference>
<proteinExistence type="predicted"/>
<organism evidence="1 2">
    <name type="scientific">Striga asiatica</name>
    <name type="common">Asiatic witchweed</name>
    <name type="synonym">Buchnera asiatica</name>
    <dbReference type="NCBI Taxonomy" id="4170"/>
    <lineage>
        <taxon>Eukaryota</taxon>
        <taxon>Viridiplantae</taxon>
        <taxon>Streptophyta</taxon>
        <taxon>Embryophyta</taxon>
        <taxon>Tracheophyta</taxon>
        <taxon>Spermatophyta</taxon>
        <taxon>Magnoliopsida</taxon>
        <taxon>eudicotyledons</taxon>
        <taxon>Gunneridae</taxon>
        <taxon>Pentapetalae</taxon>
        <taxon>asterids</taxon>
        <taxon>lamiids</taxon>
        <taxon>Lamiales</taxon>
        <taxon>Orobanchaceae</taxon>
        <taxon>Buchnereae</taxon>
        <taxon>Striga</taxon>
    </lineage>
</organism>
<dbReference type="Proteomes" id="UP000325081">
    <property type="component" value="Unassembled WGS sequence"/>
</dbReference>
<evidence type="ECO:0000313" key="1">
    <source>
        <dbReference type="EMBL" id="GER52930.1"/>
    </source>
</evidence>
<protein>
    <submittedName>
        <fullName evidence="1">Pre-mRNA-splicing factor SLU7</fullName>
    </submittedName>
</protein>
<evidence type="ECO:0000313" key="2">
    <source>
        <dbReference type="Proteomes" id="UP000325081"/>
    </source>
</evidence>
<name>A0A5A7R6M9_STRAF</name>
<sequence length="137" mass="15446">MIPHIIRLVTTFPRLNFRTIRSPGPTSPIQRGLQSPPIHSIRRHTICPICSVVRQKTATSRDVKQINGSRVGVKKTPVGFGDWRVPQVLVKQLVYVNARRDLWMQRGPGSVEHVLDQIRIVSVGIIDCGVRLFRVAP</sequence>
<dbReference type="AlphaFoldDB" id="A0A5A7R6M9"/>
<gene>
    <name evidence="1" type="ORF">STAS_30418</name>
</gene>